<dbReference type="EMBL" id="JASSZA010000011">
    <property type="protein sequence ID" value="KAK2098307.1"/>
    <property type="molecule type" value="Genomic_DNA"/>
</dbReference>
<gene>
    <name evidence="2" type="primary">WASHC2C_1</name>
    <name evidence="2" type="ORF">P7K49_023758</name>
</gene>
<comment type="caution">
    <text evidence="2">The sequence shown here is derived from an EMBL/GenBank/DDBJ whole genome shotgun (WGS) entry which is preliminary data.</text>
</comment>
<evidence type="ECO:0000256" key="1">
    <source>
        <dbReference type="SAM" id="MobiDB-lite"/>
    </source>
</evidence>
<keyword evidence="3" id="KW-1185">Reference proteome</keyword>
<feature type="region of interest" description="Disordered" evidence="1">
    <location>
        <begin position="1"/>
        <end position="22"/>
    </location>
</feature>
<evidence type="ECO:0000313" key="3">
    <source>
        <dbReference type="Proteomes" id="UP001266305"/>
    </source>
</evidence>
<protein>
    <submittedName>
        <fullName evidence="2">WASH complex subunit 2C</fullName>
    </submittedName>
</protein>
<dbReference type="Proteomes" id="UP001266305">
    <property type="component" value="Unassembled WGS sequence"/>
</dbReference>
<organism evidence="2 3">
    <name type="scientific">Saguinus oedipus</name>
    <name type="common">Cotton-top tamarin</name>
    <name type="synonym">Oedipomidas oedipus</name>
    <dbReference type="NCBI Taxonomy" id="9490"/>
    <lineage>
        <taxon>Eukaryota</taxon>
        <taxon>Metazoa</taxon>
        <taxon>Chordata</taxon>
        <taxon>Craniata</taxon>
        <taxon>Vertebrata</taxon>
        <taxon>Euteleostomi</taxon>
        <taxon>Mammalia</taxon>
        <taxon>Eutheria</taxon>
        <taxon>Euarchontoglires</taxon>
        <taxon>Primates</taxon>
        <taxon>Haplorrhini</taxon>
        <taxon>Platyrrhini</taxon>
        <taxon>Cebidae</taxon>
        <taxon>Callitrichinae</taxon>
        <taxon>Saguinus</taxon>
    </lineage>
</organism>
<reference evidence="2 3" key="1">
    <citation type="submission" date="2023-05" db="EMBL/GenBank/DDBJ databases">
        <title>B98-5 Cell Line De Novo Hybrid Assembly: An Optical Mapping Approach.</title>
        <authorList>
            <person name="Kananen K."/>
            <person name="Auerbach J.A."/>
            <person name="Kautto E."/>
            <person name="Blachly J.S."/>
        </authorList>
    </citation>
    <scope>NUCLEOTIDE SEQUENCE [LARGE SCALE GENOMIC DNA]</scope>
    <source>
        <strain evidence="2">B95-8</strain>
        <tissue evidence="2">Cell line</tissue>
    </source>
</reference>
<sequence>MPDWQYPATGERGGPGPRPRRGVPFIGVSGSAAQLHPDGRSISPTLRDCSGTREAILVWTRTKWGETSQYLLQFLQEFSQQTISRTHEIKKQVDGLIRETKATDCRLHNVFNDFLMLSNTQFIENTFYKATAIRKRCGYSGYRYCEQYKPLLTVQSFECSLTQLNEKRVYDEEVEEPVLKAEAEKTDQEKTREQKEVDLIPKVQEAVNYGLQVLDSAFEQLDIKAGNSDSEEDDANGRVELILEPKLVSGSQMDQGVRWHV</sequence>
<dbReference type="PANTHER" id="PTHR21669">
    <property type="entry name" value="CAPZ-INTERACTING PROTEIN AND RELATED PROTEINS"/>
    <property type="match status" value="1"/>
</dbReference>
<evidence type="ECO:0000313" key="2">
    <source>
        <dbReference type="EMBL" id="KAK2098307.1"/>
    </source>
</evidence>
<name>A0ABQ9UML3_SAGOE</name>
<proteinExistence type="predicted"/>
<accession>A0ABQ9UML3</accession>
<dbReference type="PANTHER" id="PTHR21669:SF38">
    <property type="entry name" value="WASH COMPLEX SUBUNIT 2A-RELATED"/>
    <property type="match status" value="1"/>
</dbReference>